<dbReference type="EMBL" id="UZAG01000001">
    <property type="protein sequence ID" value="VDO06501.1"/>
    <property type="molecule type" value="Genomic_DNA"/>
</dbReference>
<protein>
    <submittedName>
        <fullName evidence="3">Virus ReqiPepy6 Gp37-like protein</fullName>
    </submittedName>
</protein>
<sequence>MNTTPLNLLQSAACVAPAKDIRYYLNGVWVMPGRVAACDGAAMIIIRHDTGADRPYFVPLEILKMLKADVTGITSDTAGNTALTTADGRTFTYRAEHMVGPFYNDNYLRSIPRQVSGELAQFNPEILVPFTKVGRKLGFKNPSITLAHNGKDPALVSIHGREDVCAIVMPYLPKGVETFNSAHSWEVGGRVYGFKRNEDDTVTPFDPKTGEEFPPLRKKVSGELWKVTKETGCHSLSWIVNFYFGTGGEIHFDTKRPEPEQKYSPKEILLAPPTQISDQEFKKLIPQTGAYRSCESDPERRTTMTITITIELGSDHAVGSNAIVTERRWFRKPTQTEYVCVGTDFFLGGEWVNNETDGLADEEMTDILNKAAQSEADRRLMDLRKEMGWF</sequence>
<dbReference type="AlphaFoldDB" id="A0A0R3Q2X7"/>
<organism evidence="3">
    <name type="scientific">Brugia timori</name>
    <dbReference type="NCBI Taxonomy" id="42155"/>
    <lineage>
        <taxon>Eukaryota</taxon>
        <taxon>Metazoa</taxon>
        <taxon>Ecdysozoa</taxon>
        <taxon>Nematoda</taxon>
        <taxon>Chromadorea</taxon>
        <taxon>Rhabditida</taxon>
        <taxon>Spirurina</taxon>
        <taxon>Spiruromorpha</taxon>
        <taxon>Filarioidea</taxon>
        <taxon>Onchocercidae</taxon>
        <taxon>Brugia</taxon>
    </lineage>
</organism>
<reference evidence="1 2" key="2">
    <citation type="submission" date="2018-11" db="EMBL/GenBank/DDBJ databases">
        <authorList>
            <consortium name="Pathogen Informatics"/>
        </authorList>
    </citation>
    <scope>NUCLEOTIDE SEQUENCE [LARGE SCALE GENOMIC DNA]</scope>
</reference>
<keyword evidence="2" id="KW-1185">Reference proteome</keyword>
<dbReference type="WBParaSite" id="BTMF_0000031801-mRNA-1">
    <property type="protein sequence ID" value="BTMF_0000031801-mRNA-1"/>
    <property type="gene ID" value="BTMF_0000031801"/>
</dbReference>
<evidence type="ECO:0000313" key="1">
    <source>
        <dbReference type="EMBL" id="VDO06501.1"/>
    </source>
</evidence>
<dbReference type="Proteomes" id="UP000280834">
    <property type="component" value="Unassembled WGS sequence"/>
</dbReference>
<reference evidence="3" key="1">
    <citation type="submission" date="2017-02" db="UniProtKB">
        <authorList>
            <consortium name="WormBaseParasite"/>
        </authorList>
    </citation>
    <scope>IDENTIFICATION</scope>
</reference>
<name>A0A0R3Q2X7_9BILA</name>
<evidence type="ECO:0000313" key="2">
    <source>
        <dbReference type="Proteomes" id="UP000280834"/>
    </source>
</evidence>
<evidence type="ECO:0000313" key="3">
    <source>
        <dbReference type="WBParaSite" id="BTMF_0000031801-mRNA-1"/>
    </source>
</evidence>
<proteinExistence type="predicted"/>
<accession>A0A0R3Q2X7</accession>
<gene>
    <name evidence="1" type="ORF">BTMF_LOCUS9</name>
</gene>